<dbReference type="Proteomes" id="UP000639396">
    <property type="component" value="Unassembled WGS sequence"/>
</dbReference>
<evidence type="ECO:0000313" key="3">
    <source>
        <dbReference type="Proteomes" id="UP000639396"/>
    </source>
</evidence>
<keyword evidence="1" id="KW-0732">Signal</keyword>
<name>A0A927CEU5_9BACL</name>
<dbReference type="PROSITE" id="PS51257">
    <property type="entry name" value="PROKAR_LIPOPROTEIN"/>
    <property type="match status" value="1"/>
</dbReference>
<accession>A0A927CEU5</accession>
<protein>
    <submittedName>
        <fullName evidence="2">Extracellular solute-binding protein</fullName>
    </submittedName>
</protein>
<evidence type="ECO:0000256" key="1">
    <source>
        <dbReference type="SAM" id="SignalP"/>
    </source>
</evidence>
<feature type="chain" id="PRO_5039049098" evidence="1">
    <location>
        <begin position="22"/>
        <end position="444"/>
    </location>
</feature>
<sequence>MKKANKGLTATLLVTSLALVAAGCSSNSGSESAEGAKDKAKAKIKFMHMYDKNSAQPSHQADLIEQFKKDHPDVTFDEEVQSHDSYETKIKTLAAANELPDVFLVKPSMVSTFVENGLLRPLNDQLDKNAAWKDGFTEGVLDPYTIDGKTYGIQMTGGPTHVIYYNKDLVAKAGFPEFPKTWSDFETLIKELKNQNITPIALGNKAKWVVNSSYMSTLGTRYTGTQWFNDLVEGKGAKFTDPEFVQALTALKGLVDIGAFNKDMNSIDNNQQRTLYYNGSAAMFIEGNWAANAVETGGPKEIVEKTELAVFPAIEGAKGEQNTVSGGGGWAYAVNAKIDPAKLDDIQQLIQSLTDSKAAKLILKYGDIPSSKVDNIESIEMPSLSKKLVKLVETTKFSPIYDTRLSPGLTESMNTKMQELMIGKYTPQQAAEAMQKEYESEMKQ</sequence>
<dbReference type="PANTHER" id="PTHR43649:SF12">
    <property type="entry name" value="DIACETYLCHITOBIOSE BINDING PROTEIN DASA"/>
    <property type="match status" value="1"/>
</dbReference>
<dbReference type="RefSeq" id="WP_190930543.1">
    <property type="nucleotide sequence ID" value="NZ_JACXJA010000035.1"/>
</dbReference>
<dbReference type="Gene3D" id="3.40.190.10">
    <property type="entry name" value="Periplasmic binding protein-like II"/>
    <property type="match status" value="2"/>
</dbReference>
<reference evidence="2" key="1">
    <citation type="submission" date="2020-09" db="EMBL/GenBank/DDBJ databases">
        <title>A novel bacterium of genus Paenibacillus, isolated from South China Sea.</title>
        <authorList>
            <person name="Huang H."/>
            <person name="Mo K."/>
            <person name="Hu Y."/>
        </authorList>
    </citation>
    <scope>NUCLEOTIDE SEQUENCE</scope>
    <source>
        <strain evidence="2">IB182363</strain>
    </source>
</reference>
<dbReference type="SUPFAM" id="SSF53850">
    <property type="entry name" value="Periplasmic binding protein-like II"/>
    <property type="match status" value="1"/>
</dbReference>
<gene>
    <name evidence="2" type="ORF">IDH45_23360</name>
</gene>
<dbReference type="PANTHER" id="PTHR43649">
    <property type="entry name" value="ARABINOSE-BINDING PROTEIN-RELATED"/>
    <property type="match status" value="1"/>
</dbReference>
<organism evidence="2 3">
    <name type="scientific">Paenibacillus oceani</name>
    <dbReference type="NCBI Taxonomy" id="2772510"/>
    <lineage>
        <taxon>Bacteria</taxon>
        <taxon>Bacillati</taxon>
        <taxon>Bacillota</taxon>
        <taxon>Bacilli</taxon>
        <taxon>Bacillales</taxon>
        <taxon>Paenibacillaceae</taxon>
        <taxon>Paenibacillus</taxon>
    </lineage>
</organism>
<evidence type="ECO:0000313" key="2">
    <source>
        <dbReference type="EMBL" id="MBD2864921.1"/>
    </source>
</evidence>
<proteinExistence type="predicted"/>
<comment type="caution">
    <text evidence="2">The sequence shown here is derived from an EMBL/GenBank/DDBJ whole genome shotgun (WGS) entry which is preliminary data.</text>
</comment>
<dbReference type="InterPro" id="IPR050490">
    <property type="entry name" value="Bact_solute-bd_prot1"/>
</dbReference>
<feature type="signal peptide" evidence="1">
    <location>
        <begin position="1"/>
        <end position="21"/>
    </location>
</feature>
<keyword evidence="3" id="KW-1185">Reference proteome</keyword>
<dbReference type="EMBL" id="JACXJA010000035">
    <property type="protein sequence ID" value="MBD2864921.1"/>
    <property type="molecule type" value="Genomic_DNA"/>
</dbReference>
<dbReference type="InterPro" id="IPR006059">
    <property type="entry name" value="SBP"/>
</dbReference>
<dbReference type="Pfam" id="PF01547">
    <property type="entry name" value="SBP_bac_1"/>
    <property type="match status" value="1"/>
</dbReference>
<dbReference type="AlphaFoldDB" id="A0A927CEU5"/>